<proteinExistence type="predicted"/>
<protein>
    <recommendedName>
        <fullName evidence="4">YolD-like family protein</fullName>
    </recommendedName>
</protein>
<dbReference type="Proteomes" id="UP001529421">
    <property type="component" value="Unassembled WGS sequence"/>
</dbReference>
<sequence>MRDEAPRQRGRGEPPRTCASGRTRADRAAQFMPFAALRGYYELVRQQQRVREPRHELTDEEAEALSRTVSQLRRGQVVRVVHYNRDAYETLTGCVARIDLVSRELMVVKTPIRLDDIRELSIVR</sequence>
<evidence type="ECO:0000313" key="3">
    <source>
        <dbReference type="Proteomes" id="UP001529421"/>
    </source>
</evidence>
<evidence type="ECO:0000313" key="2">
    <source>
        <dbReference type="EMBL" id="MDM8275374.1"/>
    </source>
</evidence>
<keyword evidence="3" id="KW-1185">Reference proteome</keyword>
<feature type="region of interest" description="Disordered" evidence="1">
    <location>
        <begin position="1"/>
        <end position="24"/>
    </location>
</feature>
<comment type="caution">
    <text evidence="2">The sequence shown here is derived from an EMBL/GenBank/DDBJ whole genome shotgun (WGS) entry which is preliminary data.</text>
</comment>
<accession>A0ABT7VAF3</accession>
<gene>
    <name evidence="2" type="ORF">QUW28_07705</name>
</gene>
<reference evidence="3" key="1">
    <citation type="submission" date="2023-06" db="EMBL/GenBank/DDBJ databases">
        <title>Identification and characterization of horizontal gene transfer across gut microbiota members of farm animals based on homology search.</title>
        <authorList>
            <person name="Zeman M."/>
            <person name="Kubasova T."/>
            <person name="Jahodarova E."/>
            <person name="Nykrynova M."/>
            <person name="Rychlik I."/>
        </authorList>
    </citation>
    <scope>NUCLEOTIDE SEQUENCE [LARGE SCALE GENOMIC DNA]</scope>
    <source>
        <strain evidence="3">154_Feed</strain>
    </source>
</reference>
<evidence type="ECO:0008006" key="4">
    <source>
        <dbReference type="Google" id="ProtNLM"/>
    </source>
</evidence>
<feature type="compositionally biased region" description="Basic and acidic residues" evidence="1">
    <location>
        <begin position="1"/>
        <end position="14"/>
    </location>
</feature>
<reference evidence="2 3" key="2">
    <citation type="submission" date="2023-06" db="EMBL/GenBank/DDBJ databases">
        <authorList>
            <person name="Zeman M."/>
            <person name="Kubasova T."/>
            <person name="Jahodarova E."/>
            <person name="Nykrynova M."/>
            <person name="Rychlik I."/>
        </authorList>
    </citation>
    <scope>NUCLEOTIDE SEQUENCE [LARGE SCALE GENOMIC DNA]</scope>
    <source>
        <strain evidence="2 3">154_Feed</strain>
    </source>
</reference>
<dbReference type="EMBL" id="JAUDDZ010000010">
    <property type="protein sequence ID" value="MDM8275374.1"/>
    <property type="molecule type" value="Genomic_DNA"/>
</dbReference>
<name>A0ABT7VAF3_9ACTN</name>
<evidence type="ECO:0000256" key="1">
    <source>
        <dbReference type="SAM" id="MobiDB-lite"/>
    </source>
</evidence>
<organism evidence="2 3">
    <name type="scientific">Enorma phocaeensis</name>
    <dbReference type="NCBI Taxonomy" id="1871019"/>
    <lineage>
        <taxon>Bacteria</taxon>
        <taxon>Bacillati</taxon>
        <taxon>Actinomycetota</taxon>
        <taxon>Coriobacteriia</taxon>
        <taxon>Coriobacteriales</taxon>
        <taxon>Coriobacteriaceae</taxon>
        <taxon>Enorma</taxon>
    </lineage>
</organism>
<dbReference type="RefSeq" id="WP_289545367.1">
    <property type="nucleotide sequence ID" value="NZ_JAUDDZ010000010.1"/>
</dbReference>